<gene>
    <name evidence="9" type="ORF">V9T40_005001</name>
</gene>
<name>A0AAN9TD08_9HEMI</name>
<dbReference type="GO" id="GO:0008061">
    <property type="term" value="F:chitin binding"/>
    <property type="evidence" value="ECO:0007669"/>
    <property type="project" value="InterPro"/>
</dbReference>
<dbReference type="Pfam" id="PF00704">
    <property type="entry name" value="Glyco_hydro_18"/>
    <property type="match status" value="1"/>
</dbReference>
<dbReference type="EMBL" id="JBBCAQ010000032">
    <property type="protein sequence ID" value="KAK7584038.1"/>
    <property type="molecule type" value="Genomic_DNA"/>
</dbReference>
<dbReference type="InterPro" id="IPR011583">
    <property type="entry name" value="Chitinase_II/V-like_cat"/>
</dbReference>
<evidence type="ECO:0000256" key="1">
    <source>
        <dbReference type="ARBA" id="ARBA00004613"/>
    </source>
</evidence>
<proteinExistence type="inferred from homology"/>
<dbReference type="AlphaFoldDB" id="A0AAN9TD08"/>
<feature type="chain" id="PRO_5042862074" description="GH18 domain-containing protein" evidence="7">
    <location>
        <begin position="20"/>
        <end position="436"/>
    </location>
</feature>
<keyword evidence="5" id="KW-1015">Disulfide bond</keyword>
<feature type="signal peptide" evidence="7">
    <location>
        <begin position="1"/>
        <end position="19"/>
    </location>
</feature>
<accession>A0AAN9TD08</accession>
<evidence type="ECO:0000259" key="8">
    <source>
        <dbReference type="PROSITE" id="PS51910"/>
    </source>
</evidence>
<evidence type="ECO:0000256" key="6">
    <source>
        <dbReference type="ARBA" id="ARBA00023180"/>
    </source>
</evidence>
<protein>
    <recommendedName>
        <fullName evidence="8">GH18 domain-containing protein</fullName>
    </recommendedName>
</protein>
<comment type="similarity">
    <text evidence="2">Belongs to the glycosyl hydrolase 18 family. IDGF subfamily.</text>
</comment>
<organism evidence="9 10">
    <name type="scientific">Parthenolecanium corni</name>
    <dbReference type="NCBI Taxonomy" id="536013"/>
    <lineage>
        <taxon>Eukaryota</taxon>
        <taxon>Metazoa</taxon>
        <taxon>Ecdysozoa</taxon>
        <taxon>Arthropoda</taxon>
        <taxon>Hexapoda</taxon>
        <taxon>Insecta</taxon>
        <taxon>Pterygota</taxon>
        <taxon>Neoptera</taxon>
        <taxon>Paraneoptera</taxon>
        <taxon>Hemiptera</taxon>
        <taxon>Sternorrhyncha</taxon>
        <taxon>Coccoidea</taxon>
        <taxon>Coccidae</taxon>
        <taxon>Parthenolecanium</taxon>
    </lineage>
</organism>
<evidence type="ECO:0000256" key="5">
    <source>
        <dbReference type="ARBA" id="ARBA00023157"/>
    </source>
</evidence>
<keyword evidence="3" id="KW-0964">Secreted</keyword>
<dbReference type="GO" id="GO:0005975">
    <property type="term" value="P:carbohydrate metabolic process"/>
    <property type="evidence" value="ECO:0007669"/>
    <property type="project" value="InterPro"/>
</dbReference>
<dbReference type="InterPro" id="IPR017853">
    <property type="entry name" value="GH"/>
</dbReference>
<feature type="domain" description="GH18" evidence="8">
    <location>
        <begin position="24"/>
        <end position="436"/>
    </location>
</feature>
<dbReference type="PANTHER" id="PTHR11177:SF235">
    <property type="entry name" value="CHITINASE-LIKE PROTEIN IDGF1-RELATED"/>
    <property type="match status" value="1"/>
</dbReference>
<dbReference type="PANTHER" id="PTHR11177">
    <property type="entry name" value="CHITINASE"/>
    <property type="match status" value="1"/>
</dbReference>
<evidence type="ECO:0000313" key="10">
    <source>
        <dbReference type="Proteomes" id="UP001367676"/>
    </source>
</evidence>
<dbReference type="InterPro" id="IPR029070">
    <property type="entry name" value="Chitinase_insertion_sf"/>
</dbReference>
<dbReference type="PROSITE" id="PS51910">
    <property type="entry name" value="GH18_2"/>
    <property type="match status" value="1"/>
</dbReference>
<keyword evidence="6" id="KW-0325">Glycoprotein</keyword>
<keyword evidence="10" id="KW-1185">Reference proteome</keyword>
<dbReference type="Gene3D" id="3.20.20.80">
    <property type="entry name" value="Glycosidases"/>
    <property type="match status" value="1"/>
</dbReference>
<sequence length="436" mass="49126">MKQILLILVLITWCSHIDGAEKGGKVVCFYDSQTLNGLEITRVGPNELKPALGLCNYLVYGYAGINKRTFEVESLNPHIDLSTGLNNYHNVTHFKESHPAIKFLLSIGGFHDPVDKDNKYLKLLEEQKRRGDFINSVVKLVKEYNFDGVDLGWEFPLRIEKKNRTKIGKIVHAIGNLFSSKEDKKQKEHKDQFTTLVKELAAALRGENKILTLTILPHVNCDAYYDAAALEHLVEHVHLMTLDYKTPEKNEEEGDFSAPMQYVYGREPEDNVEASVKWWKDNQFPANKLLIAVATYGVTWKMTKDSGKSGVPPIREADGPGEAGPYLQRYGRLSYYELCPLLAIPSVANDSVTLLQRVPDVSKRQGTYAFRPATKDLEGIWVSYDDPEVAAQKARHVKINGLGGVVVVDITYDDFKGTCDNTRTFYPILSAVKMNL</sequence>
<dbReference type="SUPFAM" id="SSF51445">
    <property type="entry name" value="(Trans)glycosidases"/>
    <property type="match status" value="1"/>
</dbReference>
<reference evidence="9 10" key="1">
    <citation type="submission" date="2024-03" db="EMBL/GenBank/DDBJ databases">
        <title>Adaptation during the transition from Ophiocordyceps entomopathogen to insect associate is accompanied by gene loss and intensified selection.</title>
        <authorList>
            <person name="Ward C.M."/>
            <person name="Onetto C.A."/>
            <person name="Borneman A.R."/>
        </authorList>
    </citation>
    <scope>NUCLEOTIDE SEQUENCE [LARGE SCALE GENOMIC DNA]</scope>
    <source>
        <strain evidence="9">AWRI1</strain>
        <tissue evidence="9">Single Adult Female</tissue>
    </source>
</reference>
<comment type="caution">
    <text evidence="9">The sequence shown here is derived from an EMBL/GenBank/DDBJ whole genome shotgun (WGS) entry which is preliminary data.</text>
</comment>
<dbReference type="SUPFAM" id="SSF54556">
    <property type="entry name" value="Chitinase insertion domain"/>
    <property type="match status" value="1"/>
</dbReference>
<keyword evidence="4 7" id="KW-0732">Signal</keyword>
<comment type="subcellular location">
    <subcellularLocation>
        <location evidence="1">Secreted</location>
    </subcellularLocation>
</comment>
<evidence type="ECO:0000256" key="7">
    <source>
        <dbReference type="SAM" id="SignalP"/>
    </source>
</evidence>
<dbReference type="InterPro" id="IPR001223">
    <property type="entry name" value="Glyco_hydro18_cat"/>
</dbReference>
<dbReference type="SMART" id="SM00636">
    <property type="entry name" value="Glyco_18"/>
    <property type="match status" value="1"/>
</dbReference>
<dbReference type="Gene3D" id="3.10.50.10">
    <property type="match status" value="1"/>
</dbReference>
<dbReference type="GO" id="GO:0006032">
    <property type="term" value="P:chitin catabolic process"/>
    <property type="evidence" value="ECO:0007669"/>
    <property type="project" value="TreeGrafter"/>
</dbReference>
<evidence type="ECO:0000256" key="4">
    <source>
        <dbReference type="ARBA" id="ARBA00022729"/>
    </source>
</evidence>
<dbReference type="InterPro" id="IPR050314">
    <property type="entry name" value="Glycosyl_Hydrlase_18"/>
</dbReference>
<evidence type="ECO:0000256" key="2">
    <source>
        <dbReference type="ARBA" id="ARBA00006606"/>
    </source>
</evidence>
<dbReference type="FunFam" id="3.20.20.80:FF:000071">
    <property type="entry name" value="Imaginal disc growth factor"/>
    <property type="match status" value="1"/>
</dbReference>
<dbReference type="GO" id="GO:0004568">
    <property type="term" value="F:chitinase activity"/>
    <property type="evidence" value="ECO:0007669"/>
    <property type="project" value="TreeGrafter"/>
</dbReference>
<evidence type="ECO:0000256" key="3">
    <source>
        <dbReference type="ARBA" id="ARBA00022525"/>
    </source>
</evidence>
<dbReference type="Proteomes" id="UP001367676">
    <property type="component" value="Unassembled WGS sequence"/>
</dbReference>
<dbReference type="GO" id="GO:0005576">
    <property type="term" value="C:extracellular region"/>
    <property type="evidence" value="ECO:0007669"/>
    <property type="project" value="UniProtKB-SubCell"/>
</dbReference>
<evidence type="ECO:0000313" key="9">
    <source>
        <dbReference type="EMBL" id="KAK7584038.1"/>
    </source>
</evidence>